<feature type="transmembrane region" description="Helical" evidence="8">
    <location>
        <begin position="220"/>
        <end position="242"/>
    </location>
</feature>
<dbReference type="FunFam" id="1.10.3720.10:FF:000001">
    <property type="entry name" value="Glycine betaine ABC transporter, permease"/>
    <property type="match status" value="1"/>
</dbReference>
<dbReference type="PaxDb" id="195103-CPF_0538"/>
<comment type="subcellular location">
    <subcellularLocation>
        <location evidence="8">Cell membrane</location>
        <topology evidence="8">Multi-pass membrane protein</topology>
    </subcellularLocation>
    <subcellularLocation>
        <location evidence="1">Membrane</location>
        <topology evidence="1">Multi-pass membrane protein</topology>
    </subcellularLocation>
</comment>
<dbReference type="eggNOG" id="COG1732">
    <property type="taxonomic scope" value="Bacteria"/>
</dbReference>
<dbReference type="PANTHER" id="PTHR30177:SF4">
    <property type="entry name" value="OSMOPROTECTANT IMPORT PERMEASE PROTEIN OSMW"/>
    <property type="match status" value="1"/>
</dbReference>
<evidence type="ECO:0000256" key="8">
    <source>
        <dbReference type="RuleBase" id="RU363032"/>
    </source>
</evidence>
<evidence type="ECO:0000256" key="7">
    <source>
        <dbReference type="ARBA" id="ARBA00035652"/>
    </source>
</evidence>
<evidence type="ECO:0000313" key="11">
    <source>
        <dbReference type="Proteomes" id="UP000001823"/>
    </source>
</evidence>
<evidence type="ECO:0000256" key="1">
    <source>
        <dbReference type="ARBA" id="ARBA00004141"/>
    </source>
</evidence>
<dbReference type="Pfam" id="PF04069">
    <property type="entry name" value="OpuAC"/>
    <property type="match status" value="1"/>
</dbReference>
<comment type="similarity">
    <text evidence="6">In the C-terminal section; belongs to the OsmX family.</text>
</comment>
<reference evidence="10 11" key="1">
    <citation type="journal article" date="2006" name="Genome Res.">
        <title>Skewed genomic variability in strains of the toxigenic bacterial pathogen, Clostridium perfringens.</title>
        <authorList>
            <person name="Myers G.S."/>
            <person name="Rasko D.A."/>
            <person name="Cheung J.K."/>
            <person name="Ravel J."/>
            <person name="Seshadri R."/>
            <person name="Deboy R.T."/>
            <person name="Ren Q."/>
            <person name="Varga J."/>
            <person name="Awad M.M."/>
            <person name="Brinkac L.M."/>
            <person name="Daugherty S.C."/>
            <person name="Haft D.H."/>
            <person name="Dodson R.J."/>
            <person name="Madupu R."/>
            <person name="Nelson W.C."/>
            <person name="Rosovitz M.J."/>
            <person name="Sullivan S.A."/>
            <person name="Khouri H."/>
            <person name="Dimitrov G.I."/>
            <person name="Watkins K.L."/>
            <person name="Mulligan S."/>
            <person name="Benton J."/>
            <person name="Radune D."/>
            <person name="Fisher D.J."/>
            <person name="Atkins H.S."/>
            <person name="Hiscox T."/>
            <person name="Jost B.H."/>
            <person name="Billington S.J."/>
            <person name="Songer J.G."/>
            <person name="McClane B.A."/>
            <person name="Titball R.W."/>
            <person name="Rood J.I."/>
            <person name="Melville S.B."/>
            <person name="Paulsen I.T."/>
        </authorList>
    </citation>
    <scope>NUCLEOTIDE SEQUENCE [LARGE SCALE GENOMIC DNA]</scope>
    <source>
        <strain evidence="11">ATCC 13124 / DSM 756 / JCM 1290 / NCIMB 6125 / NCTC 8237 / S 107 / Type A</strain>
    </source>
</reference>
<dbReference type="AlphaFoldDB" id="A0A0H2YTQ8"/>
<dbReference type="PANTHER" id="PTHR30177">
    <property type="entry name" value="GLYCINE BETAINE/L-PROLINE TRANSPORT SYSTEM PERMEASE PROTEIN PROW"/>
    <property type="match status" value="1"/>
</dbReference>
<dbReference type="GO" id="GO:0022857">
    <property type="term" value="F:transmembrane transporter activity"/>
    <property type="evidence" value="ECO:0007669"/>
    <property type="project" value="InterPro"/>
</dbReference>
<keyword evidence="4 8" id="KW-1133">Transmembrane helix</keyword>
<dbReference type="CDD" id="cd13609">
    <property type="entry name" value="PBP2_Opu_like_1"/>
    <property type="match status" value="1"/>
</dbReference>
<protein>
    <submittedName>
        <fullName evidence="10">Glycine betaine/L-proline ABC transporter, permease/glycine betaine/L-proline-binding protein</fullName>
    </submittedName>
</protein>
<evidence type="ECO:0000313" key="10">
    <source>
        <dbReference type="EMBL" id="ABG83933.1"/>
    </source>
</evidence>
<dbReference type="Gene3D" id="3.40.190.120">
    <property type="entry name" value="Osmoprotection protein (prox), domain 2"/>
    <property type="match status" value="1"/>
</dbReference>
<dbReference type="HOGENOM" id="CLU_038355_0_0_9"/>
<dbReference type="GO" id="GO:0031460">
    <property type="term" value="P:glycine betaine transport"/>
    <property type="evidence" value="ECO:0007669"/>
    <property type="project" value="TreeGrafter"/>
</dbReference>
<evidence type="ECO:0000259" key="9">
    <source>
        <dbReference type="PROSITE" id="PS50928"/>
    </source>
</evidence>
<dbReference type="InterPro" id="IPR035906">
    <property type="entry name" value="MetI-like_sf"/>
</dbReference>
<dbReference type="InterPro" id="IPR007210">
    <property type="entry name" value="ABC_Gly_betaine_transp_sub-bd"/>
</dbReference>
<dbReference type="STRING" id="195103.CPF_0538"/>
<sequence>MNSLLQYVISQKTQILDLLVQHIYLTITAIGIAILIGVPLGILVSRVKFLRKPIIGFVNLVQAVPSMALLGLLIPILGIGSTPAIFMVVVYSLLPIVKNTYTGISGIDPVVLESAKGIGLTKNQSLFKIQLPLALPIIMSGIRISAVTAVGLMTLAAFIGAGGLGYLVFSGVQTVNNNMILAGAIPACILALIVDFIFGKIEVAVTPKGLSNDNKKKNTFVLKIISVIMIIAILFMGISSFISSKKDKVVIGSKNFTEQLILGNMYADLVQDKTDLQVEKKLNLGGTSVAFGALEKGDVDMYVDYTGTLLVNVMKENNIDNSVDYYNSIKENMNKEHGLTVMEPLGFNNTYNIAISKELADKYKINTISDLSKYSNDFVLSPTIEFQNRQDGLVGLKNYYGMDFKNVKSLDGSLRYSALSNGESQAIDAFSTDGLLKKFDLKTLEDDKKFFVNYSAVPIVNNKTLEKYPQLKDVLNSLSGKINEEKMIDLNYEVDVLGKSPEEVAKAFLIREGLIEQ</sequence>
<dbReference type="Gene3D" id="3.40.190.10">
    <property type="entry name" value="Periplasmic binding protein-like II"/>
    <property type="match status" value="1"/>
</dbReference>
<dbReference type="SUPFAM" id="SSF161098">
    <property type="entry name" value="MetI-like"/>
    <property type="match status" value="1"/>
</dbReference>
<feature type="domain" description="ABC transmembrane type-1" evidence="9">
    <location>
        <begin position="19"/>
        <end position="198"/>
    </location>
</feature>
<organism evidence="10 11">
    <name type="scientific">Clostridium perfringens (strain ATCC 13124 / DSM 756 / JCM 1290 / NCIMB 6125 / NCTC 8237 / Type A)</name>
    <dbReference type="NCBI Taxonomy" id="195103"/>
    <lineage>
        <taxon>Bacteria</taxon>
        <taxon>Bacillati</taxon>
        <taxon>Bacillota</taxon>
        <taxon>Clostridia</taxon>
        <taxon>Eubacteriales</taxon>
        <taxon>Clostridiaceae</taxon>
        <taxon>Clostridium</taxon>
    </lineage>
</organism>
<dbReference type="InterPro" id="IPR051204">
    <property type="entry name" value="ABC_transp_perm/SBD"/>
</dbReference>
<dbReference type="KEGG" id="cpf:CPF_0538"/>
<accession>A0A0H2YTQ8</accession>
<dbReference type="Proteomes" id="UP000001823">
    <property type="component" value="Chromosome"/>
</dbReference>
<feature type="transmembrane region" description="Helical" evidence="8">
    <location>
        <begin position="23"/>
        <end position="44"/>
    </location>
</feature>
<dbReference type="Gene3D" id="1.10.3720.10">
    <property type="entry name" value="MetI-like"/>
    <property type="match status" value="1"/>
</dbReference>
<keyword evidence="11" id="KW-1185">Reference proteome</keyword>
<dbReference type="PROSITE" id="PS50928">
    <property type="entry name" value="ABC_TM1"/>
    <property type="match status" value="1"/>
</dbReference>
<keyword evidence="5 8" id="KW-0472">Membrane</keyword>
<gene>
    <name evidence="10" type="ordered locus">CPF_0538</name>
</gene>
<evidence type="ECO:0000256" key="6">
    <source>
        <dbReference type="ARBA" id="ARBA00035642"/>
    </source>
</evidence>
<evidence type="ECO:0000256" key="4">
    <source>
        <dbReference type="ARBA" id="ARBA00022989"/>
    </source>
</evidence>
<dbReference type="eggNOG" id="COG1174">
    <property type="taxonomic scope" value="Bacteria"/>
</dbReference>
<evidence type="ECO:0000256" key="3">
    <source>
        <dbReference type="ARBA" id="ARBA00022692"/>
    </source>
</evidence>
<name>A0A0H2YTQ8_CLOP1</name>
<dbReference type="CDD" id="cd06261">
    <property type="entry name" value="TM_PBP2"/>
    <property type="match status" value="1"/>
</dbReference>
<keyword evidence="2 8" id="KW-0813">Transport</keyword>
<feature type="transmembrane region" description="Helical" evidence="8">
    <location>
        <begin position="179"/>
        <end position="199"/>
    </location>
</feature>
<dbReference type="GO" id="GO:0043190">
    <property type="term" value="C:ATP-binding cassette (ABC) transporter complex"/>
    <property type="evidence" value="ECO:0007669"/>
    <property type="project" value="InterPro"/>
</dbReference>
<comment type="similarity">
    <text evidence="8">Belongs to the binding-protein-dependent transport system permease family.</text>
</comment>
<proteinExistence type="inferred from homology"/>
<dbReference type="EMBL" id="CP000246">
    <property type="protein sequence ID" value="ABG83933.1"/>
    <property type="molecule type" value="Genomic_DNA"/>
</dbReference>
<keyword evidence="3 8" id="KW-0812">Transmembrane</keyword>
<dbReference type="RefSeq" id="WP_011590244.1">
    <property type="nucleotide sequence ID" value="NC_008261.1"/>
</dbReference>
<evidence type="ECO:0000256" key="5">
    <source>
        <dbReference type="ARBA" id="ARBA00023136"/>
    </source>
</evidence>
<dbReference type="SUPFAM" id="SSF53850">
    <property type="entry name" value="Periplasmic binding protein-like II"/>
    <property type="match status" value="1"/>
</dbReference>
<feature type="transmembrane region" description="Helical" evidence="8">
    <location>
        <begin position="133"/>
        <end position="159"/>
    </location>
</feature>
<dbReference type="Pfam" id="PF00528">
    <property type="entry name" value="BPD_transp_1"/>
    <property type="match status" value="1"/>
</dbReference>
<evidence type="ECO:0000256" key="2">
    <source>
        <dbReference type="ARBA" id="ARBA00022448"/>
    </source>
</evidence>
<comment type="similarity">
    <text evidence="7">In the N-terminal section; belongs to the binding-protein-dependent transport system permease family.</text>
</comment>
<dbReference type="InterPro" id="IPR000515">
    <property type="entry name" value="MetI-like"/>
</dbReference>